<sequence length="368" mass="41769">EPKQVKRNGKIKEVRRWQARYYDADGKEHAKNFERKTDADNWERAQRASVRAGTHVDPAAGQETFGKYVARWLANKRRLRETTRTNYESIIDSRYKPLAGRQMRGIRTADIQELVNQWMRLSGKASKEPLNASTVVYTYRILKGIFRSAVDDAVIGRNPCVNVELPEVLPTPLLLPTNQQLWEIHDLLAEHWRAPVLLMATCGPRIGEALGLCDDRVEWDDDMARIDQQWNERLGRLAPLKRGTRGRSVPVPGFTMDALKATRKARSTGPDGILFWSDRLPHRPWGQSGLRTALANAGNEVGIPELDPHDLRHLCASALIRAGEDVTTVAYILGHATPNVTLHTYAHLWERDDSRVRARLEGAFKRPS</sequence>
<dbReference type="AlphaFoldDB" id="A0A1S1QII0"/>
<dbReference type="EMBL" id="MBLM01000133">
    <property type="protein sequence ID" value="OHV33231.1"/>
    <property type="molecule type" value="Genomic_DNA"/>
</dbReference>
<keyword evidence="3" id="KW-0238">DNA-binding</keyword>
<feature type="domain" description="Tyr recombinase" evidence="5">
    <location>
        <begin position="168"/>
        <end position="361"/>
    </location>
</feature>
<dbReference type="InterPro" id="IPR010998">
    <property type="entry name" value="Integrase_recombinase_N"/>
</dbReference>
<evidence type="ECO:0000313" key="6">
    <source>
        <dbReference type="EMBL" id="OHV33231.1"/>
    </source>
</evidence>
<organism evidence="6 7">
    <name type="scientific">Parafrankia colletiae</name>
    <dbReference type="NCBI Taxonomy" id="573497"/>
    <lineage>
        <taxon>Bacteria</taxon>
        <taxon>Bacillati</taxon>
        <taxon>Actinomycetota</taxon>
        <taxon>Actinomycetes</taxon>
        <taxon>Frankiales</taxon>
        <taxon>Frankiaceae</taxon>
        <taxon>Parafrankia</taxon>
    </lineage>
</organism>
<comment type="similarity">
    <text evidence="1">Belongs to the 'phage' integrase family.</text>
</comment>
<keyword evidence="2" id="KW-0229">DNA integration</keyword>
<dbReference type="PROSITE" id="PS51898">
    <property type="entry name" value="TYR_RECOMBINASE"/>
    <property type="match status" value="1"/>
</dbReference>
<dbReference type="InterPro" id="IPR013762">
    <property type="entry name" value="Integrase-like_cat_sf"/>
</dbReference>
<dbReference type="CDD" id="cd01189">
    <property type="entry name" value="INT_ICEBs1_C_like"/>
    <property type="match status" value="1"/>
</dbReference>
<dbReference type="OrthoDB" id="3217725at2"/>
<keyword evidence="7" id="KW-1185">Reference proteome</keyword>
<comment type="caution">
    <text evidence="6">The sequence shown here is derived from an EMBL/GenBank/DDBJ whole genome shotgun (WGS) entry which is preliminary data.</text>
</comment>
<dbReference type="Pfam" id="PF00589">
    <property type="entry name" value="Phage_integrase"/>
    <property type="match status" value="1"/>
</dbReference>
<dbReference type="GO" id="GO:0006310">
    <property type="term" value="P:DNA recombination"/>
    <property type="evidence" value="ECO:0007669"/>
    <property type="project" value="UniProtKB-KW"/>
</dbReference>
<dbReference type="Gene3D" id="1.10.150.130">
    <property type="match status" value="1"/>
</dbReference>
<dbReference type="PANTHER" id="PTHR30349:SF64">
    <property type="entry name" value="PROPHAGE INTEGRASE INTD-RELATED"/>
    <property type="match status" value="1"/>
</dbReference>
<accession>A0A1S1QII0</accession>
<dbReference type="GO" id="GO:0015074">
    <property type="term" value="P:DNA integration"/>
    <property type="evidence" value="ECO:0007669"/>
    <property type="project" value="UniProtKB-KW"/>
</dbReference>
<dbReference type="InterPro" id="IPR002104">
    <property type="entry name" value="Integrase_catalytic"/>
</dbReference>
<evidence type="ECO:0000259" key="5">
    <source>
        <dbReference type="PROSITE" id="PS51898"/>
    </source>
</evidence>
<dbReference type="Gene3D" id="1.10.443.10">
    <property type="entry name" value="Intergrase catalytic core"/>
    <property type="match status" value="1"/>
</dbReference>
<evidence type="ECO:0000313" key="7">
    <source>
        <dbReference type="Proteomes" id="UP000179627"/>
    </source>
</evidence>
<keyword evidence="4" id="KW-0233">DNA recombination</keyword>
<dbReference type="InterPro" id="IPR011010">
    <property type="entry name" value="DNA_brk_join_enz"/>
</dbReference>
<evidence type="ECO:0000256" key="2">
    <source>
        <dbReference type="ARBA" id="ARBA00022908"/>
    </source>
</evidence>
<protein>
    <recommendedName>
        <fullName evidence="5">Tyr recombinase domain-containing protein</fullName>
    </recommendedName>
</protein>
<dbReference type="Pfam" id="PF14659">
    <property type="entry name" value="Phage_int_SAM_3"/>
    <property type="match status" value="1"/>
</dbReference>
<gene>
    <name evidence="6" type="ORF">CC117_22960</name>
</gene>
<dbReference type="Proteomes" id="UP000179627">
    <property type="component" value="Unassembled WGS sequence"/>
</dbReference>
<name>A0A1S1QII0_9ACTN</name>
<evidence type="ECO:0000256" key="4">
    <source>
        <dbReference type="ARBA" id="ARBA00023172"/>
    </source>
</evidence>
<evidence type="ECO:0000256" key="1">
    <source>
        <dbReference type="ARBA" id="ARBA00008857"/>
    </source>
</evidence>
<reference evidence="7" key="1">
    <citation type="submission" date="2016-07" db="EMBL/GenBank/DDBJ databases">
        <title>Sequence Frankia sp. strain CcI1.17.</title>
        <authorList>
            <person name="Ghodhbane-Gtari F."/>
            <person name="Swanson E."/>
            <person name="Gueddou A."/>
            <person name="Morris K."/>
            <person name="Hezbri K."/>
            <person name="Ktari A."/>
            <person name="Nouioui I."/>
            <person name="Abebe-Akele F."/>
            <person name="Simpson S."/>
            <person name="Thomas K."/>
            <person name="Gtari M."/>
            <person name="Tisa L.S."/>
            <person name="Hurst S."/>
        </authorList>
    </citation>
    <scope>NUCLEOTIDE SEQUENCE [LARGE SCALE GENOMIC DNA]</scope>
    <source>
        <strain evidence="7">Cc1.17</strain>
    </source>
</reference>
<feature type="non-terminal residue" evidence="6">
    <location>
        <position position="1"/>
    </location>
</feature>
<dbReference type="GO" id="GO:0003677">
    <property type="term" value="F:DNA binding"/>
    <property type="evidence" value="ECO:0007669"/>
    <property type="project" value="UniProtKB-KW"/>
</dbReference>
<dbReference type="InterPro" id="IPR004107">
    <property type="entry name" value="Integrase_SAM-like_N"/>
</dbReference>
<dbReference type="PANTHER" id="PTHR30349">
    <property type="entry name" value="PHAGE INTEGRASE-RELATED"/>
    <property type="match status" value="1"/>
</dbReference>
<dbReference type="SUPFAM" id="SSF56349">
    <property type="entry name" value="DNA breaking-rejoining enzymes"/>
    <property type="match status" value="1"/>
</dbReference>
<evidence type="ECO:0000256" key="3">
    <source>
        <dbReference type="ARBA" id="ARBA00023125"/>
    </source>
</evidence>
<dbReference type="RefSeq" id="WP_071087121.1">
    <property type="nucleotide sequence ID" value="NZ_MBLM01000133.1"/>
</dbReference>
<dbReference type="InterPro" id="IPR050090">
    <property type="entry name" value="Tyrosine_recombinase_XerCD"/>
</dbReference>
<proteinExistence type="inferred from homology"/>